<evidence type="ECO:0000313" key="4">
    <source>
        <dbReference type="Proteomes" id="UP000060043"/>
    </source>
</evidence>
<dbReference type="OMA" id="RYRTFRS"/>
<dbReference type="SMART" id="SM00933">
    <property type="entry name" value="NurA"/>
    <property type="match status" value="1"/>
</dbReference>
<evidence type="ECO:0000259" key="1">
    <source>
        <dbReference type="SMART" id="SM00933"/>
    </source>
</evidence>
<proteinExistence type="predicted"/>
<dbReference type="Pfam" id="PF09376">
    <property type="entry name" value="NurA"/>
    <property type="match status" value="1"/>
</dbReference>
<evidence type="ECO:0000313" key="3">
    <source>
        <dbReference type="EMBL" id="ALU32825.1"/>
    </source>
</evidence>
<feature type="domain" description="NurA" evidence="1">
    <location>
        <begin position="22"/>
        <end position="194"/>
    </location>
</feature>
<gene>
    <name evidence="2" type="ORF">ATY89_04120</name>
    <name evidence="3" type="ORF">ATZ20_07145</name>
</gene>
<protein>
    <recommendedName>
        <fullName evidence="1">NurA domain-containing protein</fullName>
    </recommendedName>
</protein>
<name>A0A0U3GVQ9_9CREN</name>
<organism evidence="3 4">
    <name type="scientific">Sulfolobus acidocaldarius</name>
    <dbReference type="NCBI Taxonomy" id="2285"/>
    <lineage>
        <taxon>Archaea</taxon>
        <taxon>Thermoproteota</taxon>
        <taxon>Thermoprotei</taxon>
        <taxon>Sulfolobales</taxon>
        <taxon>Sulfolobaceae</taxon>
        <taxon>Sulfolobus</taxon>
    </lineage>
</organism>
<dbReference type="PaxDb" id="1435377-SUSAZ_02225"/>
<evidence type="ECO:0000313" key="5">
    <source>
        <dbReference type="Proteomes" id="UP000065473"/>
    </source>
</evidence>
<accession>A0A0U3GVQ9</accession>
<sequence>MIDNGDSATVLYTTFGKNNWCGTYKAIDGSFHTVANLSYIVVGIVKGEICGNEYNVKEISYKDNICEDCNPEDVMRKMEYEEAQKLDVDLIFLDRKLTFDKFTGKNIISIAKDPANVPNINHETPWLVSSYERDGIRGGYFKLFSFSWVFLVEVTVDWSWENILSLLYVLGKEPIPEALGYNYLLFLVDKVAKYYRDKGSKALDVIAHNYNNYREFRSFIEWKRKKG</sequence>
<dbReference type="AlphaFoldDB" id="A0A0U3GVQ9"/>
<dbReference type="InterPro" id="IPR018977">
    <property type="entry name" value="NurA_domain"/>
</dbReference>
<dbReference type="STRING" id="1435377.SUSAZ_02225"/>
<evidence type="ECO:0000313" key="2">
    <source>
        <dbReference type="EMBL" id="ALU30562.1"/>
    </source>
</evidence>
<dbReference type="OrthoDB" id="34210at2157"/>
<dbReference type="Proteomes" id="UP000060043">
    <property type="component" value="Chromosome"/>
</dbReference>
<reference evidence="4 5" key="1">
    <citation type="submission" date="2015-12" db="EMBL/GenBank/DDBJ databases">
        <title>A stable core within a dynamic pangenome in Sulfolobus acidocaldarius.</title>
        <authorList>
            <person name="Anderson R."/>
            <person name="Kouris A."/>
            <person name="Seward C."/>
            <person name="Campbell K."/>
            <person name="Whitaker R."/>
        </authorList>
    </citation>
    <scope>NUCLEOTIDE SEQUENCE [LARGE SCALE GENOMIC DNA]</scope>
    <source>
        <strain evidence="2 5">GG12-C01-09</strain>
        <strain evidence="3 4">NG05B_CO5_07</strain>
    </source>
</reference>
<dbReference type="Proteomes" id="UP000065473">
    <property type="component" value="Chromosome"/>
</dbReference>
<dbReference type="EMBL" id="CP013694">
    <property type="protein sequence ID" value="ALU30562.1"/>
    <property type="molecule type" value="Genomic_DNA"/>
</dbReference>
<dbReference type="EMBL" id="CP013695">
    <property type="protein sequence ID" value="ALU32825.1"/>
    <property type="molecule type" value="Genomic_DNA"/>
</dbReference>